<keyword evidence="1" id="KW-0472">Membrane</keyword>
<dbReference type="EMBL" id="AMZH03020689">
    <property type="protein sequence ID" value="RRT38911.1"/>
    <property type="molecule type" value="Genomic_DNA"/>
</dbReference>
<dbReference type="InterPro" id="IPR029052">
    <property type="entry name" value="Metallo-depent_PP-like"/>
</dbReference>
<keyword evidence="1" id="KW-0812">Transmembrane</keyword>
<dbReference type="PANTHER" id="PTHR32440">
    <property type="entry name" value="PHOSPHATASE DCR2-RELATED-RELATED"/>
    <property type="match status" value="1"/>
</dbReference>
<dbReference type="Proteomes" id="UP000287651">
    <property type="component" value="Unassembled WGS sequence"/>
</dbReference>
<name>A0A426XHF1_ENSVE</name>
<evidence type="ECO:0000256" key="1">
    <source>
        <dbReference type="SAM" id="Phobius"/>
    </source>
</evidence>
<keyword evidence="1" id="KW-1133">Transmembrane helix</keyword>
<dbReference type="GO" id="GO:0005737">
    <property type="term" value="C:cytoplasm"/>
    <property type="evidence" value="ECO:0007669"/>
    <property type="project" value="TreeGrafter"/>
</dbReference>
<gene>
    <name evidence="2" type="ORF">B296_00055901</name>
</gene>
<dbReference type="PANTHER" id="PTHR32440:SF2">
    <property type="entry name" value="INACTIVE PURPLE ACID PHOSPHATASE 28-RELATED"/>
    <property type="match status" value="1"/>
</dbReference>
<reference evidence="2 3" key="1">
    <citation type="journal article" date="2014" name="Agronomy (Basel)">
        <title>A Draft Genome Sequence for Ensete ventricosum, the Drought-Tolerant Tree Against Hunger.</title>
        <authorList>
            <person name="Harrison J."/>
            <person name="Moore K.A."/>
            <person name="Paszkiewicz K."/>
            <person name="Jones T."/>
            <person name="Grant M."/>
            <person name="Ambacheew D."/>
            <person name="Muzemil S."/>
            <person name="Studholme D.J."/>
        </authorList>
    </citation>
    <scope>NUCLEOTIDE SEQUENCE [LARGE SCALE GENOMIC DNA]</scope>
</reference>
<dbReference type="AlphaFoldDB" id="A0A426XHF1"/>
<sequence length="191" mass="21408">RPVGQIASSRKRRMRRRPWRRTFFVDLFLFLFVLLLVLFVLRVAFIGGDAEVRAKRSAELPLRFSSDGGFKILQVADMHYGNGLVTRCRDVLPSEAARCSDLNSTLFLKRMIEAEKPDLIAFTGSPTDSSSSGTSIFAWKIPCFTRVEGALEIHLFRPCVLSYSCSLLRSCRVAVAEAVDPLFLVVRSDSG</sequence>
<accession>A0A426XHF1</accession>
<dbReference type="SUPFAM" id="SSF56300">
    <property type="entry name" value="Metallo-dependent phosphatases"/>
    <property type="match status" value="1"/>
</dbReference>
<proteinExistence type="predicted"/>
<protein>
    <recommendedName>
        <fullName evidence="4">Calcineurin-like phosphoesterase domain-containing protein</fullName>
    </recommendedName>
</protein>
<feature type="transmembrane region" description="Helical" evidence="1">
    <location>
        <begin position="21"/>
        <end position="45"/>
    </location>
</feature>
<feature type="non-terminal residue" evidence="2">
    <location>
        <position position="1"/>
    </location>
</feature>
<comment type="caution">
    <text evidence="2">The sequence shown here is derived from an EMBL/GenBank/DDBJ whole genome shotgun (WGS) entry which is preliminary data.</text>
</comment>
<dbReference type="GO" id="GO:0016788">
    <property type="term" value="F:hydrolase activity, acting on ester bonds"/>
    <property type="evidence" value="ECO:0007669"/>
    <property type="project" value="TreeGrafter"/>
</dbReference>
<organism evidence="2 3">
    <name type="scientific">Ensete ventricosum</name>
    <name type="common">Abyssinian banana</name>
    <name type="synonym">Musa ensete</name>
    <dbReference type="NCBI Taxonomy" id="4639"/>
    <lineage>
        <taxon>Eukaryota</taxon>
        <taxon>Viridiplantae</taxon>
        <taxon>Streptophyta</taxon>
        <taxon>Embryophyta</taxon>
        <taxon>Tracheophyta</taxon>
        <taxon>Spermatophyta</taxon>
        <taxon>Magnoliopsida</taxon>
        <taxon>Liliopsida</taxon>
        <taxon>Zingiberales</taxon>
        <taxon>Musaceae</taxon>
        <taxon>Ensete</taxon>
    </lineage>
</organism>
<evidence type="ECO:0008006" key="4">
    <source>
        <dbReference type="Google" id="ProtNLM"/>
    </source>
</evidence>
<evidence type="ECO:0000313" key="2">
    <source>
        <dbReference type="EMBL" id="RRT38911.1"/>
    </source>
</evidence>
<evidence type="ECO:0000313" key="3">
    <source>
        <dbReference type="Proteomes" id="UP000287651"/>
    </source>
</evidence>